<reference evidence="10" key="1">
    <citation type="journal article" date="2010" name="Nat. Biotechnol.">
        <title>Draft genome sequence of the oilseed species Ricinus communis.</title>
        <authorList>
            <person name="Chan A.P."/>
            <person name="Crabtree J."/>
            <person name="Zhao Q."/>
            <person name="Lorenzi H."/>
            <person name="Orvis J."/>
            <person name="Puiu D."/>
            <person name="Melake-Berhan A."/>
            <person name="Jones K.M."/>
            <person name="Redman J."/>
            <person name="Chen G."/>
            <person name="Cahoon E.B."/>
            <person name="Gedil M."/>
            <person name="Stanke M."/>
            <person name="Haas B.J."/>
            <person name="Wortman J.R."/>
            <person name="Fraser-Liggett C.M."/>
            <person name="Ravel J."/>
            <person name="Rabinowicz P.D."/>
        </authorList>
    </citation>
    <scope>NUCLEOTIDE SEQUENCE [LARGE SCALE GENOMIC DNA]</scope>
    <source>
        <strain evidence="10">cv. Hale</strain>
    </source>
</reference>
<keyword evidence="4" id="KW-0540">Nuclease</keyword>
<dbReference type="eggNOG" id="KOG4585">
    <property type="taxonomic scope" value="Eukaryota"/>
</dbReference>
<dbReference type="GO" id="GO:0004518">
    <property type="term" value="F:nuclease activity"/>
    <property type="evidence" value="ECO:0007669"/>
    <property type="project" value="UniProtKB-KW"/>
</dbReference>
<dbReference type="PANTHER" id="PTHR22930">
    <property type="match status" value="1"/>
</dbReference>
<comment type="subcellular location">
    <subcellularLocation>
        <location evidence="2">Nucleus</location>
    </subcellularLocation>
</comment>
<evidence type="ECO:0000259" key="8">
    <source>
        <dbReference type="Pfam" id="PF13359"/>
    </source>
</evidence>
<sequence length="249" mass="28615">MTAPIKGRARYRNKKDDLSTNILRVFDPKINSSYVLPSWEGSVSDSQILGDALHRRHEKYYLVDAKYINGLGCLAPYQETRYHLNLWRGNTPTNYKELFNLQDSSAINTIERAFGLLKKWWAIFWTLSFLDKKTQVRIINACFIVHNFENYATLSHFAPIEGNKSEGEWKPQAYQAITDALNARLSLKLVINIFEAPGYDNKIIENWDDIVILCGSDRATRDGAKNFEDTAEAMNQEGNEVQSNIKLEE</sequence>
<dbReference type="InterPro" id="IPR027806">
    <property type="entry name" value="HARBI1_dom"/>
</dbReference>
<comment type="cofactor">
    <cofactor evidence="1">
        <name>a divalent metal cation</name>
        <dbReference type="ChEBI" id="CHEBI:60240"/>
    </cofactor>
</comment>
<dbReference type="GO" id="GO:0046872">
    <property type="term" value="F:metal ion binding"/>
    <property type="evidence" value="ECO:0007669"/>
    <property type="project" value="UniProtKB-KW"/>
</dbReference>
<accession>B9SJT1</accession>
<keyword evidence="7" id="KW-0539">Nucleus</keyword>
<evidence type="ECO:0000256" key="5">
    <source>
        <dbReference type="ARBA" id="ARBA00022723"/>
    </source>
</evidence>
<evidence type="ECO:0000313" key="10">
    <source>
        <dbReference type="Proteomes" id="UP000008311"/>
    </source>
</evidence>
<dbReference type="Pfam" id="PF13359">
    <property type="entry name" value="DDE_Tnp_4"/>
    <property type="match status" value="1"/>
</dbReference>
<dbReference type="AlphaFoldDB" id="B9SJT1"/>
<dbReference type="Proteomes" id="UP000008311">
    <property type="component" value="Unassembled WGS sequence"/>
</dbReference>
<name>B9SJT1_RICCO</name>
<dbReference type="InterPro" id="IPR045249">
    <property type="entry name" value="HARBI1-like"/>
</dbReference>
<proteinExistence type="inferred from homology"/>
<evidence type="ECO:0000313" key="9">
    <source>
        <dbReference type="EMBL" id="EEF36147.1"/>
    </source>
</evidence>
<organism evidence="9 10">
    <name type="scientific">Ricinus communis</name>
    <name type="common">Castor bean</name>
    <dbReference type="NCBI Taxonomy" id="3988"/>
    <lineage>
        <taxon>Eukaryota</taxon>
        <taxon>Viridiplantae</taxon>
        <taxon>Streptophyta</taxon>
        <taxon>Embryophyta</taxon>
        <taxon>Tracheophyta</taxon>
        <taxon>Spermatophyta</taxon>
        <taxon>Magnoliopsida</taxon>
        <taxon>eudicotyledons</taxon>
        <taxon>Gunneridae</taxon>
        <taxon>Pentapetalae</taxon>
        <taxon>rosids</taxon>
        <taxon>fabids</taxon>
        <taxon>Malpighiales</taxon>
        <taxon>Euphorbiaceae</taxon>
        <taxon>Acalyphoideae</taxon>
        <taxon>Acalypheae</taxon>
        <taxon>Ricinus</taxon>
    </lineage>
</organism>
<comment type="similarity">
    <text evidence="3">Belongs to the HARBI1 family.</text>
</comment>
<gene>
    <name evidence="9" type="ORF">RCOM_0908080</name>
</gene>
<evidence type="ECO:0000256" key="4">
    <source>
        <dbReference type="ARBA" id="ARBA00022722"/>
    </source>
</evidence>
<evidence type="ECO:0000256" key="2">
    <source>
        <dbReference type="ARBA" id="ARBA00004123"/>
    </source>
</evidence>
<evidence type="ECO:0000256" key="3">
    <source>
        <dbReference type="ARBA" id="ARBA00006958"/>
    </source>
</evidence>
<dbReference type="EMBL" id="EQ973989">
    <property type="protein sequence ID" value="EEF36147.1"/>
    <property type="molecule type" value="Genomic_DNA"/>
</dbReference>
<dbReference type="InParanoid" id="B9SJT1"/>
<evidence type="ECO:0000256" key="1">
    <source>
        <dbReference type="ARBA" id="ARBA00001968"/>
    </source>
</evidence>
<dbReference type="PANTHER" id="PTHR22930:SF281">
    <property type="entry name" value="NUCLEASE"/>
    <property type="match status" value="1"/>
</dbReference>
<dbReference type="GO" id="GO:0005634">
    <property type="term" value="C:nucleus"/>
    <property type="evidence" value="ECO:0007669"/>
    <property type="project" value="UniProtKB-SubCell"/>
</dbReference>
<keyword evidence="5" id="KW-0479">Metal-binding</keyword>
<feature type="domain" description="DDE Tnp4" evidence="8">
    <location>
        <begin position="8"/>
        <end position="147"/>
    </location>
</feature>
<dbReference type="GO" id="GO:0016787">
    <property type="term" value="F:hydrolase activity"/>
    <property type="evidence" value="ECO:0007669"/>
    <property type="project" value="UniProtKB-KW"/>
</dbReference>
<evidence type="ECO:0000256" key="7">
    <source>
        <dbReference type="ARBA" id="ARBA00023242"/>
    </source>
</evidence>
<keyword evidence="10" id="KW-1185">Reference proteome</keyword>
<protein>
    <recommendedName>
        <fullName evidence="8">DDE Tnp4 domain-containing protein</fullName>
    </recommendedName>
</protein>
<evidence type="ECO:0000256" key="6">
    <source>
        <dbReference type="ARBA" id="ARBA00022801"/>
    </source>
</evidence>
<keyword evidence="6" id="KW-0378">Hydrolase</keyword>